<evidence type="ECO:0000313" key="8">
    <source>
        <dbReference type="EMBL" id="KAL2633888.1"/>
    </source>
</evidence>
<evidence type="ECO:0000256" key="3">
    <source>
        <dbReference type="ARBA" id="ARBA00022793"/>
    </source>
</evidence>
<comment type="cofactor">
    <cofactor evidence="1 6 7">
        <name>pyridoxal 5'-phosphate</name>
        <dbReference type="ChEBI" id="CHEBI:597326"/>
    </cofactor>
</comment>
<evidence type="ECO:0008006" key="10">
    <source>
        <dbReference type="Google" id="ProtNLM"/>
    </source>
</evidence>
<organism evidence="8 9">
    <name type="scientific">Riccia fluitans</name>
    <dbReference type="NCBI Taxonomy" id="41844"/>
    <lineage>
        <taxon>Eukaryota</taxon>
        <taxon>Viridiplantae</taxon>
        <taxon>Streptophyta</taxon>
        <taxon>Embryophyta</taxon>
        <taxon>Marchantiophyta</taxon>
        <taxon>Marchantiopsida</taxon>
        <taxon>Marchantiidae</taxon>
        <taxon>Marchantiales</taxon>
        <taxon>Ricciaceae</taxon>
        <taxon>Riccia</taxon>
    </lineage>
</organism>
<evidence type="ECO:0000256" key="2">
    <source>
        <dbReference type="ARBA" id="ARBA00009533"/>
    </source>
</evidence>
<evidence type="ECO:0000256" key="7">
    <source>
        <dbReference type="RuleBase" id="RU000382"/>
    </source>
</evidence>
<feature type="modified residue" description="N6-(pyridoxal phosphate)lysine" evidence="6">
    <location>
        <position position="318"/>
    </location>
</feature>
<evidence type="ECO:0000256" key="6">
    <source>
        <dbReference type="PIRSR" id="PIRSR602129-50"/>
    </source>
</evidence>
<evidence type="ECO:0000313" key="9">
    <source>
        <dbReference type="Proteomes" id="UP001605036"/>
    </source>
</evidence>
<dbReference type="InterPro" id="IPR021115">
    <property type="entry name" value="Pyridoxal-P_BS"/>
</dbReference>
<evidence type="ECO:0000256" key="4">
    <source>
        <dbReference type="ARBA" id="ARBA00022898"/>
    </source>
</evidence>
<dbReference type="PROSITE" id="PS00392">
    <property type="entry name" value="DDC_GAD_HDC_YDC"/>
    <property type="match status" value="1"/>
</dbReference>
<dbReference type="PRINTS" id="PR00800">
    <property type="entry name" value="YHDCRBOXLASE"/>
</dbReference>
<dbReference type="EMBL" id="JBHFFA010000003">
    <property type="protein sequence ID" value="KAL2633888.1"/>
    <property type="molecule type" value="Genomic_DNA"/>
</dbReference>
<protein>
    <recommendedName>
        <fullName evidence="10">Tyrosine decarboxylase</fullName>
    </recommendedName>
</protein>
<name>A0ABD1YSZ3_9MARC</name>
<dbReference type="Gene3D" id="1.20.1340.10">
    <property type="entry name" value="dopa decarboxylase, N-terminal domain"/>
    <property type="match status" value="1"/>
</dbReference>
<evidence type="ECO:0000256" key="1">
    <source>
        <dbReference type="ARBA" id="ARBA00001933"/>
    </source>
</evidence>
<dbReference type="PANTHER" id="PTHR11999:SF70">
    <property type="entry name" value="MIP05841P"/>
    <property type="match status" value="1"/>
</dbReference>
<keyword evidence="9" id="KW-1185">Reference proteome</keyword>
<sequence>MESEANGADRKPMSILEVEEWRRCAHQMVDFIADYYRDIATFPVRSQVEPGYLKALLPEAAPEDPEKLDDVLADVRTKILPGITHWQSPSFFAYYPSNGSTAGYLGEMLSGGLNVIGFSWISSPAATELETIVLDWLGKLLELPQQFLSCGGGSGVIQGTASEAVCVVLLAARRRSALKLMAQGILECEAFGKLSAYVSDQTHFCVQKAAQIAGVAANLRVIPTDSSTNFALSPSALRKALAEDIASGYTPFFLCGTVGTTSSAAVDPLGELGDIAQEHELWFHVDAAYAGNACICPENRHNLEGVDKADSYCMNPHKWLLCNFDCSTLWVKHPKFLTDALSTRPEVLRNKATDANAVVDLKDLQIPLGRRFRSLKLWFIMRLYGASGLRSYIRNHISAAKHLESLIIASDRFEMVVPRNFSLVCFRLKAHEDDSARGNTLNATLLEAVNIRGECFLTHTILDGVYTLRMAVGSTRTELQHVKDAWAIINHEADRLISIS</sequence>
<dbReference type="Gene3D" id="3.90.1150.10">
    <property type="entry name" value="Aspartate Aminotransferase, domain 1"/>
    <property type="match status" value="1"/>
</dbReference>
<dbReference type="Pfam" id="PF00282">
    <property type="entry name" value="Pyridoxal_deC"/>
    <property type="match status" value="1"/>
</dbReference>
<keyword evidence="4 6" id="KW-0663">Pyridoxal phosphate</keyword>
<keyword evidence="5 7" id="KW-0456">Lyase</keyword>
<dbReference type="InterPro" id="IPR015424">
    <property type="entry name" value="PyrdxlP-dep_Trfase"/>
</dbReference>
<dbReference type="InterPro" id="IPR015422">
    <property type="entry name" value="PyrdxlP-dep_Trfase_small"/>
</dbReference>
<dbReference type="FunFam" id="3.40.640.10:FF:000025">
    <property type="entry name" value="Histidine decarboxylase"/>
    <property type="match status" value="1"/>
</dbReference>
<proteinExistence type="inferred from homology"/>
<dbReference type="Gene3D" id="3.40.640.10">
    <property type="entry name" value="Type I PLP-dependent aspartate aminotransferase-like (Major domain)"/>
    <property type="match status" value="1"/>
</dbReference>
<dbReference type="FunFam" id="1.20.1340.10:FF:000001">
    <property type="entry name" value="Histidine decarboxylase"/>
    <property type="match status" value="1"/>
</dbReference>
<comment type="similarity">
    <text evidence="2 7">Belongs to the group II decarboxylase family.</text>
</comment>
<evidence type="ECO:0000256" key="5">
    <source>
        <dbReference type="ARBA" id="ARBA00023239"/>
    </source>
</evidence>
<keyword evidence="3" id="KW-0210">Decarboxylase</keyword>
<dbReference type="PANTHER" id="PTHR11999">
    <property type="entry name" value="GROUP II PYRIDOXAL-5-PHOSPHATE DECARBOXYLASE"/>
    <property type="match status" value="1"/>
</dbReference>
<dbReference type="AlphaFoldDB" id="A0ABD1YSZ3"/>
<dbReference type="CDD" id="cd06450">
    <property type="entry name" value="DOPA_deC_like"/>
    <property type="match status" value="1"/>
</dbReference>
<dbReference type="InterPro" id="IPR015421">
    <property type="entry name" value="PyrdxlP-dep_Trfase_major"/>
</dbReference>
<dbReference type="InterPro" id="IPR002129">
    <property type="entry name" value="PyrdxlP-dep_de-COase"/>
</dbReference>
<reference evidence="8 9" key="1">
    <citation type="submission" date="2024-09" db="EMBL/GenBank/DDBJ databases">
        <title>Chromosome-scale assembly of Riccia fluitans.</title>
        <authorList>
            <person name="Paukszto L."/>
            <person name="Sawicki J."/>
            <person name="Karawczyk K."/>
            <person name="Piernik-Szablinska J."/>
            <person name="Szczecinska M."/>
            <person name="Mazdziarz M."/>
        </authorList>
    </citation>
    <scope>NUCLEOTIDE SEQUENCE [LARGE SCALE GENOMIC DNA]</scope>
    <source>
        <strain evidence="8">Rf_01</strain>
        <tissue evidence="8">Aerial parts of the thallus</tissue>
    </source>
</reference>
<gene>
    <name evidence="8" type="ORF">R1flu_005367</name>
</gene>
<dbReference type="GO" id="GO:0016831">
    <property type="term" value="F:carboxy-lyase activity"/>
    <property type="evidence" value="ECO:0007669"/>
    <property type="project" value="UniProtKB-KW"/>
</dbReference>
<dbReference type="Proteomes" id="UP001605036">
    <property type="component" value="Unassembled WGS sequence"/>
</dbReference>
<dbReference type="InterPro" id="IPR010977">
    <property type="entry name" value="Aromatic_deC"/>
</dbReference>
<accession>A0ABD1YSZ3</accession>
<dbReference type="SUPFAM" id="SSF53383">
    <property type="entry name" value="PLP-dependent transferases"/>
    <property type="match status" value="1"/>
</dbReference>
<comment type="caution">
    <text evidence="8">The sequence shown here is derived from an EMBL/GenBank/DDBJ whole genome shotgun (WGS) entry which is preliminary data.</text>
</comment>